<dbReference type="EMBL" id="BAABBQ010000001">
    <property type="protein sequence ID" value="GAA4022345.1"/>
    <property type="molecule type" value="Genomic_DNA"/>
</dbReference>
<sequence>MHEPTSTPADIDPKAVLRQVAAFREPRTGRSLFELAVTVLPFALLWAAMWASLSEGYWIGLLLTIPAGGFLLRMFLIQHDCGHGAFFSRQWGNDWLGRFLGVFTLTPYDYWRRSHATHHATTGNLELRGVGDIDTLTVSEYRALSPAGRLRYRIYRNPIVLFGIGPAYLFMLRHRLPVGMMRGGWRPWASALGTNAGIAVFAGLLIWAMGWKLFLMIFLPTTLVAASLGVWFFYVQHQFEQTHWSPRDEWSFHEAALHGSSYYVLPTVIHWFSANIGMHHVHHLASRIPFYRLPEAMREVPVLTRISRLTVRESFRTVRLALWDDRARRLISFREARATA</sequence>
<protein>
    <submittedName>
        <fullName evidence="3">Fatty acid desaturase</fullName>
    </submittedName>
</protein>
<dbReference type="PANTHER" id="PTHR19353:SF73">
    <property type="entry name" value="FATTY ACID DESATURASE"/>
    <property type="match status" value="1"/>
</dbReference>
<feature type="transmembrane region" description="Helical" evidence="1">
    <location>
        <begin position="159"/>
        <end position="176"/>
    </location>
</feature>
<accession>A0ABP7T8N7</accession>
<proteinExistence type="predicted"/>
<feature type="domain" description="Fatty acid desaturase" evidence="2">
    <location>
        <begin position="58"/>
        <end position="300"/>
    </location>
</feature>
<evidence type="ECO:0000313" key="3">
    <source>
        <dbReference type="EMBL" id="GAA4022345.1"/>
    </source>
</evidence>
<dbReference type="InterPro" id="IPR012171">
    <property type="entry name" value="Fatty_acid_desaturase"/>
</dbReference>
<keyword evidence="1" id="KW-0472">Membrane</keyword>
<dbReference type="Proteomes" id="UP001500235">
    <property type="component" value="Unassembled WGS sequence"/>
</dbReference>
<dbReference type="PANTHER" id="PTHR19353">
    <property type="entry name" value="FATTY ACID DESATURASE 2"/>
    <property type="match status" value="1"/>
</dbReference>
<evidence type="ECO:0000256" key="1">
    <source>
        <dbReference type="SAM" id="Phobius"/>
    </source>
</evidence>
<name>A0ABP7T8N7_9SPHN</name>
<evidence type="ECO:0000259" key="2">
    <source>
        <dbReference type="Pfam" id="PF00487"/>
    </source>
</evidence>
<keyword evidence="4" id="KW-1185">Reference proteome</keyword>
<feature type="transmembrane region" description="Helical" evidence="1">
    <location>
        <begin position="214"/>
        <end position="234"/>
    </location>
</feature>
<keyword evidence="1" id="KW-1133">Transmembrane helix</keyword>
<gene>
    <name evidence="3" type="ORF">GCM10022280_23740</name>
</gene>
<dbReference type="InterPro" id="IPR005804">
    <property type="entry name" value="FA_desaturase_dom"/>
</dbReference>
<reference evidence="4" key="1">
    <citation type="journal article" date="2019" name="Int. J. Syst. Evol. Microbiol.">
        <title>The Global Catalogue of Microorganisms (GCM) 10K type strain sequencing project: providing services to taxonomists for standard genome sequencing and annotation.</title>
        <authorList>
            <consortium name="The Broad Institute Genomics Platform"/>
            <consortium name="The Broad Institute Genome Sequencing Center for Infectious Disease"/>
            <person name="Wu L."/>
            <person name="Ma J."/>
        </authorList>
    </citation>
    <scope>NUCLEOTIDE SEQUENCE [LARGE SCALE GENOMIC DNA]</scope>
    <source>
        <strain evidence="4">JCM 17563</strain>
    </source>
</reference>
<feature type="transmembrane region" description="Helical" evidence="1">
    <location>
        <begin position="32"/>
        <end position="51"/>
    </location>
</feature>
<dbReference type="Pfam" id="PF00487">
    <property type="entry name" value="FA_desaturase"/>
    <property type="match status" value="1"/>
</dbReference>
<dbReference type="CDD" id="cd03507">
    <property type="entry name" value="Delta12-FADS-like"/>
    <property type="match status" value="1"/>
</dbReference>
<feature type="transmembrane region" description="Helical" evidence="1">
    <location>
        <begin position="188"/>
        <end position="207"/>
    </location>
</feature>
<comment type="caution">
    <text evidence="3">The sequence shown here is derived from an EMBL/GenBank/DDBJ whole genome shotgun (WGS) entry which is preliminary data.</text>
</comment>
<organism evidence="3 4">
    <name type="scientific">Sphingomonas swuensis</name>
    <dbReference type="NCBI Taxonomy" id="977800"/>
    <lineage>
        <taxon>Bacteria</taxon>
        <taxon>Pseudomonadati</taxon>
        <taxon>Pseudomonadota</taxon>
        <taxon>Alphaproteobacteria</taxon>
        <taxon>Sphingomonadales</taxon>
        <taxon>Sphingomonadaceae</taxon>
        <taxon>Sphingomonas</taxon>
    </lineage>
</organism>
<dbReference type="RefSeq" id="WP_344707600.1">
    <property type="nucleotide sequence ID" value="NZ_BAABBQ010000001.1"/>
</dbReference>
<evidence type="ECO:0000313" key="4">
    <source>
        <dbReference type="Proteomes" id="UP001500235"/>
    </source>
</evidence>
<feature type="transmembrane region" description="Helical" evidence="1">
    <location>
        <begin position="57"/>
        <end position="76"/>
    </location>
</feature>
<keyword evidence="1" id="KW-0812">Transmembrane</keyword>